<keyword evidence="1" id="KW-0472">Membrane</keyword>
<keyword evidence="1" id="KW-0812">Transmembrane</keyword>
<evidence type="ECO:0000313" key="2">
    <source>
        <dbReference type="EMBL" id="KAF2396759.1"/>
    </source>
</evidence>
<organism evidence="2 3">
    <name type="scientific">Trichodelitschia bisporula</name>
    <dbReference type="NCBI Taxonomy" id="703511"/>
    <lineage>
        <taxon>Eukaryota</taxon>
        <taxon>Fungi</taxon>
        <taxon>Dikarya</taxon>
        <taxon>Ascomycota</taxon>
        <taxon>Pezizomycotina</taxon>
        <taxon>Dothideomycetes</taxon>
        <taxon>Dothideomycetes incertae sedis</taxon>
        <taxon>Phaeotrichales</taxon>
        <taxon>Phaeotrichaceae</taxon>
        <taxon>Trichodelitschia</taxon>
    </lineage>
</organism>
<sequence>MSESQAVQHKQLENAPILIPALKVGLGAGLTGTFIGSILGTLRSPTPVLFALISGAQWSLLGTTYWALRISLLRTQVGTDGTLTPQRQHATSGAAGGIAAAVIGFATRGRANVLPGLLMGSLTGYGGDAAYMSFIARRAAAVDQPPGPPWWKRVANSGWSPVKVLGDAEYESLLREKMLRVEAEIAVIDDDIRALREGKFELIVTASSRAQCDRDVHSSSNGP</sequence>
<evidence type="ECO:0000313" key="3">
    <source>
        <dbReference type="Proteomes" id="UP000799640"/>
    </source>
</evidence>
<dbReference type="PANTHER" id="PTHR41390:SF1">
    <property type="entry name" value="NADH-UBIQUINONE OXIDOREDUCTASE 213 KDA SUBUNIT"/>
    <property type="match status" value="1"/>
</dbReference>
<keyword evidence="3" id="KW-1185">Reference proteome</keyword>
<dbReference type="EMBL" id="ML996705">
    <property type="protein sequence ID" value="KAF2396759.1"/>
    <property type="molecule type" value="Genomic_DNA"/>
</dbReference>
<accession>A0A6G1HLN2</accession>
<reference evidence="2" key="1">
    <citation type="journal article" date="2020" name="Stud. Mycol.">
        <title>101 Dothideomycetes genomes: a test case for predicting lifestyles and emergence of pathogens.</title>
        <authorList>
            <person name="Haridas S."/>
            <person name="Albert R."/>
            <person name="Binder M."/>
            <person name="Bloem J."/>
            <person name="Labutti K."/>
            <person name="Salamov A."/>
            <person name="Andreopoulos B."/>
            <person name="Baker S."/>
            <person name="Barry K."/>
            <person name="Bills G."/>
            <person name="Bluhm B."/>
            <person name="Cannon C."/>
            <person name="Castanera R."/>
            <person name="Culley D."/>
            <person name="Daum C."/>
            <person name="Ezra D."/>
            <person name="Gonzalez J."/>
            <person name="Henrissat B."/>
            <person name="Kuo A."/>
            <person name="Liang C."/>
            <person name="Lipzen A."/>
            <person name="Lutzoni F."/>
            <person name="Magnuson J."/>
            <person name="Mondo S."/>
            <person name="Nolan M."/>
            <person name="Ohm R."/>
            <person name="Pangilinan J."/>
            <person name="Park H.-J."/>
            <person name="Ramirez L."/>
            <person name="Alfaro M."/>
            <person name="Sun H."/>
            <person name="Tritt A."/>
            <person name="Yoshinaga Y."/>
            <person name="Zwiers L.-H."/>
            <person name="Turgeon B."/>
            <person name="Goodwin S."/>
            <person name="Spatafora J."/>
            <person name="Crous P."/>
            <person name="Grigoriev I."/>
        </authorList>
    </citation>
    <scope>NUCLEOTIDE SEQUENCE</scope>
    <source>
        <strain evidence="2">CBS 262.69</strain>
    </source>
</reference>
<name>A0A6G1HLN2_9PEZI</name>
<keyword evidence="1" id="KW-1133">Transmembrane helix</keyword>
<dbReference type="OrthoDB" id="5565730at2759"/>
<dbReference type="PANTHER" id="PTHR41390">
    <property type="entry name" value="CHROMOSOME 7, WHOLE GENOME SHOTGUN SEQUENCE"/>
    <property type="match status" value="1"/>
</dbReference>
<proteinExistence type="predicted"/>
<feature type="transmembrane region" description="Helical" evidence="1">
    <location>
        <begin position="21"/>
        <end position="42"/>
    </location>
</feature>
<feature type="transmembrane region" description="Helical" evidence="1">
    <location>
        <begin position="48"/>
        <end position="68"/>
    </location>
</feature>
<dbReference type="AlphaFoldDB" id="A0A6G1HLN2"/>
<dbReference type="Proteomes" id="UP000799640">
    <property type="component" value="Unassembled WGS sequence"/>
</dbReference>
<evidence type="ECO:0000256" key="1">
    <source>
        <dbReference type="SAM" id="Phobius"/>
    </source>
</evidence>
<protein>
    <submittedName>
        <fullName evidence="2">Uncharacterized protein</fullName>
    </submittedName>
</protein>
<gene>
    <name evidence="2" type="ORF">EJ06DRAFT_584775</name>
</gene>